<accession>A0ABR6VIC6</accession>
<protein>
    <submittedName>
        <fullName evidence="3">AAA family ATPase</fullName>
    </submittedName>
</protein>
<dbReference type="Pfam" id="PF07728">
    <property type="entry name" value="AAA_5"/>
    <property type="match status" value="1"/>
</dbReference>
<dbReference type="PANTHER" id="PTHR37291">
    <property type="entry name" value="5-METHYLCYTOSINE-SPECIFIC RESTRICTION ENZYME B"/>
    <property type="match status" value="1"/>
</dbReference>
<dbReference type="Gene3D" id="3.40.50.300">
    <property type="entry name" value="P-loop containing nucleotide triphosphate hydrolases"/>
    <property type="match status" value="1"/>
</dbReference>
<comment type="caution">
    <text evidence="3">The sequence shown here is derived from an EMBL/GenBank/DDBJ whole genome shotgun (WGS) entry which is preliminary data.</text>
</comment>
<dbReference type="SUPFAM" id="SSF88697">
    <property type="entry name" value="PUA domain-like"/>
    <property type="match status" value="1"/>
</dbReference>
<keyword evidence="1" id="KW-0175">Coiled coil</keyword>
<dbReference type="CDD" id="cd00009">
    <property type="entry name" value="AAA"/>
    <property type="match status" value="1"/>
</dbReference>
<dbReference type="InterPro" id="IPR027417">
    <property type="entry name" value="P-loop_NTPase"/>
</dbReference>
<dbReference type="PANTHER" id="PTHR37291:SF1">
    <property type="entry name" value="TYPE IV METHYL-DIRECTED RESTRICTION ENZYME ECOKMCRB SUBUNIT"/>
    <property type="match status" value="1"/>
</dbReference>
<evidence type="ECO:0000256" key="1">
    <source>
        <dbReference type="SAM" id="Coils"/>
    </source>
</evidence>
<dbReference type="InterPro" id="IPR003593">
    <property type="entry name" value="AAA+_ATPase"/>
</dbReference>
<keyword evidence="4" id="KW-1185">Reference proteome</keyword>
<evidence type="ECO:0000313" key="3">
    <source>
        <dbReference type="EMBL" id="MBC3536843.1"/>
    </source>
</evidence>
<dbReference type="Gene3D" id="3.10.590.10">
    <property type="entry name" value="ph1033 like domains"/>
    <property type="match status" value="1"/>
</dbReference>
<sequence>MIDLEKLQTILKEYKRDFEQRWPAERYKWEAVYCFQTNWDFMARDFEEMFIAATAQTKDLLTSVNYYPRGVMRGFAAVNRDATRAMFSRLYDEKKDLTERVEQFQEAAEQIRREYGEGIWKQHYQKLNAISIYLWLRYPDTYYIYDYSECRVVAKELGSSFIPRRGAHAGNLIGAYALYDEICDVVGADLELQQLFHSQLQDKCWPDKKARTLTIDFCRYISRVYSKKGIGRSDSDWLPIDYSPELTVADWLDLLQDDAVFTESSLEVMRRLLDYGGMATCRQLSNKYGEPRNFYNFCSVALAKRVAEKTDCNVLNTDDEEAKWWPILYMGKRDEKDHEGGYIWKLRPELEEALQQTDLSRVSLYAYVSVLKGPHAAWWFSVNPVIWSFSSLDVGETLSFSLYNENGNKRRIFDHFLEARSGDFLICYEAIPVRKIVAIGKIVKESDGENLYLEKIEGLVHPVDFHTLENIPELKEMEYFANPQGNLFKLSRNEYTCIMDLIREENPVDHKRIIKPYTRDDFIREVYMTRGHFDTLISLLKHKQNIILQGAPGVGKTYTAKRIAYAMMREQDDSRIEFVHFHENYTYEDFVAGYKPQGAGYELQYGIFYRFCQRAANMPNKSFFFIIDDINRGNVGQIFGELMLLVEKAYRGTLITLSCNGMPFSVPKNIYIIGMMSMADTVPIRDYVLRRRFGFFELIPEFDSDGFRAYERHFDSDTFHALIERVKDLNKEIAEDPHLGRGYRIGHGYFCGQTEYSEEWLMEIVDYEIMPLLSEYWPDDPEKVRHWGNVLRSVFYD</sequence>
<name>A0ABR6VIC6_9FIRM</name>
<evidence type="ECO:0000313" key="4">
    <source>
        <dbReference type="Proteomes" id="UP000606870"/>
    </source>
</evidence>
<dbReference type="InterPro" id="IPR015947">
    <property type="entry name" value="PUA-like_sf"/>
</dbReference>
<dbReference type="EMBL" id="JACOGK010000015">
    <property type="protein sequence ID" value="MBC3536843.1"/>
    <property type="molecule type" value="Genomic_DNA"/>
</dbReference>
<organism evidence="3 4">
    <name type="scientific">Megasphaera hominis</name>
    <dbReference type="NCBI Taxonomy" id="159836"/>
    <lineage>
        <taxon>Bacteria</taxon>
        <taxon>Bacillati</taxon>
        <taxon>Bacillota</taxon>
        <taxon>Negativicutes</taxon>
        <taxon>Veillonellales</taxon>
        <taxon>Veillonellaceae</taxon>
        <taxon>Megasphaera</taxon>
    </lineage>
</organism>
<proteinExistence type="predicted"/>
<dbReference type="InterPro" id="IPR052934">
    <property type="entry name" value="Methyl-DNA_Rec/Restrict_Enz"/>
</dbReference>
<evidence type="ECO:0000259" key="2">
    <source>
        <dbReference type="SMART" id="SM00382"/>
    </source>
</evidence>
<feature type="coiled-coil region" evidence="1">
    <location>
        <begin position="87"/>
        <end position="114"/>
    </location>
</feature>
<dbReference type="InterPro" id="IPR011704">
    <property type="entry name" value="ATPase_dyneun-rel_AAA"/>
</dbReference>
<dbReference type="RefSeq" id="WP_186502999.1">
    <property type="nucleotide sequence ID" value="NZ_JACOGK010000015.1"/>
</dbReference>
<dbReference type="SMART" id="SM00382">
    <property type="entry name" value="AAA"/>
    <property type="match status" value="1"/>
</dbReference>
<reference evidence="3 4" key="1">
    <citation type="submission" date="2020-08" db="EMBL/GenBank/DDBJ databases">
        <authorList>
            <person name="Liu C."/>
            <person name="Sun Q."/>
        </authorList>
    </citation>
    <scope>NUCLEOTIDE SEQUENCE [LARGE SCALE GENOMIC DNA]</scope>
    <source>
        <strain evidence="3 4">NSJ-59</strain>
    </source>
</reference>
<gene>
    <name evidence="3" type="ORF">H8J70_06235</name>
</gene>
<feature type="domain" description="AAA+ ATPase" evidence="2">
    <location>
        <begin position="542"/>
        <end position="700"/>
    </location>
</feature>
<dbReference type="Proteomes" id="UP000606870">
    <property type="component" value="Unassembled WGS sequence"/>
</dbReference>
<dbReference type="SUPFAM" id="SSF52540">
    <property type="entry name" value="P-loop containing nucleoside triphosphate hydrolases"/>
    <property type="match status" value="1"/>
</dbReference>